<dbReference type="PROSITE" id="PS51257">
    <property type="entry name" value="PROKAR_LIPOPROTEIN"/>
    <property type="match status" value="1"/>
</dbReference>
<proteinExistence type="predicted"/>
<organism evidence="2">
    <name type="scientific">Muribaculaceae bacterium Z82</name>
    <dbReference type="NCBI Taxonomy" id="2304548"/>
    <lineage>
        <taxon>Bacteria</taxon>
        <taxon>Pseudomonadati</taxon>
        <taxon>Bacteroidota</taxon>
        <taxon>Bacteroidia</taxon>
        <taxon>Bacteroidales</taxon>
        <taxon>Muribaculaceae</taxon>
    </lineage>
</organism>
<evidence type="ECO:0008006" key="3">
    <source>
        <dbReference type="Google" id="ProtNLM"/>
    </source>
</evidence>
<gene>
    <name evidence="2" type="ORF">D1639_10265</name>
</gene>
<evidence type="ECO:0000256" key="1">
    <source>
        <dbReference type="SAM" id="SignalP"/>
    </source>
</evidence>
<feature type="signal peptide" evidence="1">
    <location>
        <begin position="1"/>
        <end position="23"/>
    </location>
</feature>
<keyword evidence="1" id="KW-0732">Signal</keyword>
<accession>A0A7C9JEM6</accession>
<feature type="chain" id="PRO_5028875033" description="DUF5067 domain-containing protein" evidence="1">
    <location>
        <begin position="24"/>
        <end position="345"/>
    </location>
</feature>
<protein>
    <recommendedName>
        <fullName evidence="3">DUF5067 domain-containing protein</fullName>
    </recommendedName>
</protein>
<dbReference type="AlphaFoldDB" id="A0A7C9JEM6"/>
<reference evidence="2" key="1">
    <citation type="submission" date="2018-08" db="EMBL/GenBank/DDBJ databases">
        <title>Murine metabolic-syndrome-specific gut microbial biobank.</title>
        <authorList>
            <person name="Liu C."/>
        </authorList>
    </citation>
    <scope>NUCLEOTIDE SEQUENCE [LARGE SCALE GENOMIC DNA]</scope>
    <source>
        <strain evidence="2">Z82</strain>
    </source>
</reference>
<sequence>MMKRNRSCVLALCVAAALGTASLGGCSVGEALHEGVTAVAESASKAARFDVSGTIEQTTMLDNDVLTVVAESLEYRNDVAYLKLSLTNNTEGTIDVTACTGGYDANYVNDCMLSEGYFSCEIPAGETAEDEVDFSLQELQLYGIQKISVLGLGLRVVDEEYDELFKDMVEVKTLLYGSEGVDSSTFAGSIDSPALAEKLEYEFKAASTTAPDLAETDIEIPAAFLFINKDGDIAVMAELRNNTEETLRVQAGNITINGLAAYEGESWSGGTVAAGKRGVMSLRLSSVVEYGDLLFDSSKAAEDADSTEGKEGVDLSNVKEIGMTISTKDANGNTISDPVDVAFAF</sequence>
<dbReference type="EMBL" id="QWKH01000115">
    <property type="protein sequence ID" value="NBI35400.1"/>
    <property type="molecule type" value="Genomic_DNA"/>
</dbReference>
<evidence type="ECO:0000313" key="2">
    <source>
        <dbReference type="EMBL" id="NBI35400.1"/>
    </source>
</evidence>
<comment type="caution">
    <text evidence="2">The sequence shown here is derived from an EMBL/GenBank/DDBJ whole genome shotgun (WGS) entry which is preliminary data.</text>
</comment>
<name>A0A7C9JEM6_9BACT</name>